<proteinExistence type="predicted"/>
<dbReference type="SUPFAM" id="SSF101898">
    <property type="entry name" value="NHL repeat"/>
    <property type="match status" value="1"/>
</dbReference>
<dbReference type="EMBL" id="UINC01000963">
    <property type="protein sequence ID" value="SUZ65591.1"/>
    <property type="molecule type" value="Genomic_DNA"/>
</dbReference>
<sequence length="463" mass="53404">MYSQSDRINSISEDNTYFYFGTENAGILRFNKFSEQFDIPITRAQGLHSKAVKHVYFDEYTGILWVVGDKFIEYSFSKTGGWQKSALTKGRILDIGSSNNYLWLRSGPNFTKLDHINGVNLGTYSSPDESNVNWGDVSYNYMNLINFDFNDYFVEDAWLLTVNGASDSRGDFLKYKSYYKSEQKFSWIGLDNGALLQIDKFSKSIKPIFHGLGTNSIRDVLVDGDFLWIVGEEGITKFDMIQNTSEVFRPEEYFQFDGRAISSLLKVGNEFWFGLNGYILIYNTKKDSFTRFRSESMITDLALKDDKVWASNVRYGFGDIFAIDIESRTKLEDEIPNVPNQDWNEILVMRYNAKSKGIEAAFYKDKKIYFSNENGIYNDGVRPSNLMVNSSLYFNGAVNDILVLEGLMFIATGRGLFVTDLRSKKLLEHYDFLFLRDIIEINYFSDFLVLLTRDGLVKFDMEL</sequence>
<dbReference type="Gene3D" id="2.130.10.10">
    <property type="entry name" value="YVTN repeat-like/Quinoprotein amine dehydrogenase"/>
    <property type="match status" value="2"/>
</dbReference>
<reference evidence="1" key="1">
    <citation type="submission" date="2018-05" db="EMBL/GenBank/DDBJ databases">
        <authorList>
            <person name="Lanie J.A."/>
            <person name="Ng W.-L."/>
            <person name="Kazmierczak K.M."/>
            <person name="Andrzejewski T.M."/>
            <person name="Davidsen T.M."/>
            <person name="Wayne K.J."/>
            <person name="Tettelin H."/>
            <person name="Glass J.I."/>
            <person name="Rusch D."/>
            <person name="Podicherti R."/>
            <person name="Tsui H.-C.T."/>
            <person name="Winkler M.E."/>
        </authorList>
    </citation>
    <scope>NUCLEOTIDE SEQUENCE</scope>
</reference>
<dbReference type="AlphaFoldDB" id="A0A381PF03"/>
<protein>
    <recommendedName>
        <fullName evidence="2">Two component regulator three Y domain-containing protein</fullName>
    </recommendedName>
</protein>
<accession>A0A381PF03</accession>
<evidence type="ECO:0000313" key="1">
    <source>
        <dbReference type="EMBL" id="SUZ65591.1"/>
    </source>
</evidence>
<dbReference type="InterPro" id="IPR015943">
    <property type="entry name" value="WD40/YVTN_repeat-like_dom_sf"/>
</dbReference>
<organism evidence="1">
    <name type="scientific">marine metagenome</name>
    <dbReference type="NCBI Taxonomy" id="408172"/>
    <lineage>
        <taxon>unclassified sequences</taxon>
        <taxon>metagenomes</taxon>
        <taxon>ecological metagenomes</taxon>
    </lineage>
</organism>
<name>A0A381PF03_9ZZZZ</name>
<gene>
    <name evidence="1" type="ORF">METZ01_LOCUS18445</name>
</gene>
<evidence type="ECO:0008006" key="2">
    <source>
        <dbReference type="Google" id="ProtNLM"/>
    </source>
</evidence>